<evidence type="ECO:0000259" key="5">
    <source>
        <dbReference type="Pfam" id="PF01471"/>
    </source>
</evidence>
<accession>A0A2P8CZ58</accession>
<evidence type="ECO:0000256" key="2">
    <source>
        <dbReference type="ARBA" id="ARBA00023054"/>
    </source>
</evidence>
<dbReference type="RefSeq" id="WP_245929068.1">
    <property type="nucleotide sequence ID" value="NZ_PYGA01000023.1"/>
</dbReference>
<keyword evidence="2" id="KW-0175">Coiled coil</keyword>
<dbReference type="InterPro" id="IPR002477">
    <property type="entry name" value="Peptidoglycan-bd-like"/>
</dbReference>
<evidence type="ECO:0000313" key="7">
    <source>
        <dbReference type="Proteomes" id="UP000240542"/>
    </source>
</evidence>
<keyword evidence="4" id="KW-1133">Transmembrane helix</keyword>
<feature type="region of interest" description="Disordered" evidence="3">
    <location>
        <begin position="258"/>
        <end position="290"/>
    </location>
</feature>
<dbReference type="Pfam" id="PF01471">
    <property type="entry name" value="PG_binding_1"/>
    <property type="match status" value="1"/>
</dbReference>
<dbReference type="GO" id="GO:0030313">
    <property type="term" value="C:cell envelope"/>
    <property type="evidence" value="ECO:0007669"/>
    <property type="project" value="UniProtKB-SubCell"/>
</dbReference>
<feature type="region of interest" description="Disordered" evidence="3">
    <location>
        <begin position="1"/>
        <end position="26"/>
    </location>
</feature>
<evidence type="ECO:0000313" key="6">
    <source>
        <dbReference type="EMBL" id="PSK90243.1"/>
    </source>
</evidence>
<dbReference type="PANTHER" id="PTHR32347">
    <property type="entry name" value="EFFLUX SYSTEM COMPONENT YKNX-RELATED"/>
    <property type="match status" value="1"/>
</dbReference>
<protein>
    <submittedName>
        <fullName evidence="6">Multidrug efflux pump subunit AcrA (Membrane-fusion protein)</fullName>
    </submittedName>
</protein>
<proteinExistence type="predicted"/>
<feature type="compositionally biased region" description="Low complexity" evidence="3">
    <location>
        <begin position="266"/>
        <end position="277"/>
    </location>
</feature>
<keyword evidence="7" id="KW-1185">Reference proteome</keyword>
<evidence type="ECO:0000256" key="3">
    <source>
        <dbReference type="SAM" id="MobiDB-lite"/>
    </source>
</evidence>
<dbReference type="InterPro" id="IPR036366">
    <property type="entry name" value="PGBDSf"/>
</dbReference>
<comment type="subcellular location">
    <subcellularLocation>
        <location evidence="1">Cell envelope</location>
    </subcellularLocation>
</comment>
<keyword evidence="4" id="KW-0812">Transmembrane</keyword>
<evidence type="ECO:0000256" key="4">
    <source>
        <dbReference type="SAM" id="Phobius"/>
    </source>
</evidence>
<dbReference type="Proteomes" id="UP000240542">
    <property type="component" value="Unassembled WGS sequence"/>
</dbReference>
<keyword evidence="4" id="KW-0472">Membrane</keyword>
<dbReference type="EMBL" id="PYGA01000023">
    <property type="protein sequence ID" value="PSK90243.1"/>
    <property type="molecule type" value="Genomic_DNA"/>
</dbReference>
<reference evidence="6 7" key="1">
    <citation type="submission" date="2018-03" db="EMBL/GenBank/DDBJ databases">
        <title>Genomic Encyclopedia of Archaeal and Bacterial Type Strains, Phase II (KMG-II): from individual species to whole genera.</title>
        <authorList>
            <person name="Goeker M."/>
        </authorList>
    </citation>
    <scope>NUCLEOTIDE SEQUENCE [LARGE SCALE GENOMIC DNA]</scope>
    <source>
        <strain evidence="6 7">DSM 45312</strain>
    </source>
</reference>
<evidence type="ECO:0000256" key="1">
    <source>
        <dbReference type="ARBA" id="ARBA00004196"/>
    </source>
</evidence>
<dbReference type="InterPro" id="IPR050465">
    <property type="entry name" value="UPF0194_transport"/>
</dbReference>
<dbReference type="Gene3D" id="2.40.420.20">
    <property type="match status" value="1"/>
</dbReference>
<gene>
    <name evidence="6" type="ORF">CLV63_12372</name>
</gene>
<comment type="caution">
    <text evidence="6">The sequence shown here is derived from an EMBL/GenBank/DDBJ whole genome shotgun (WGS) entry which is preliminary data.</text>
</comment>
<feature type="transmembrane region" description="Helical" evidence="4">
    <location>
        <begin position="32"/>
        <end position="52"/>
    </location>
</feature>
<dbReference type="InterPro" id="IPR036365">
    <property type="entry name" value="PGBD-like_sf"/>
</dbReference>
<dbReference type="SUPFAM" id="SSF47090">
    <property type="entry name" value="PGBD-like"/>
    <property type="match status" value="1"/>
</dbReference>
<name>A0A2P8CZ58_9ACTN</name>
<dbReference type="AlphaFoldDB" id="A0A2P8CZ58"/>
<dbReference type="Gene3D" id="1.10.101.10">
    <property type="entry name" value="PGBD-like superfamily/PGBD"/>
    <property type="match status" value="1"/>
</dbReference>
<sequence>MSVLDGVGPRPDAADDVPADVPPAPRRPWRRAAAAALAVTVIAALAAAAWTVGWSGQREKPADASTRPDATTDVERTALEERKTMDGTLGFGGGATVFAGADGVITDLPKEGDTVRPGQSLYELDDRPVVLLRGDRPAYRVLKSGVTGSDVRRFEQALSELGYTGFTVDDEFSHLTAAAVERWQEDLGVPETGRVDPADVWFAKGEVRISGLEAKVGQRAAPSGPVLKTGSTEQIVRVDVKVSDRDLVREGDKVEVTLPGGGTAKGEVSSVGSVAEEPAAEEGGQGDGEPTFAVVVTLDDGAGEEAESFDQAPVEVGFRSARKENVLVVPVSALIALPGGGHGVSVVDGNDVRDVPVETGMFAGDRVEISGDGIAEGTTVAVPE</sequence>
<organism evidence="6 7">
    <name type="scientific">Murinocardiopsis flavida</name>
    <dbReference type="NCBI Taxonomy" id="645275"/>
    <lineage>
        <taxon>Bacteria</taxon>
        <taxon>Bacillati</taxon>
        <taxon>Actinomycetota</taxon>
        <taxon>Actinomycetes</taxon>
        <taxon>Streptosporangiales</taxon>
        <taxon>Nocardiopsidaceae</taxon>
        <taxon>Murinocardiopsis</taxon>
    </lineage>
</organism>
<feature type="domain" description="Peptidoglycan binding-like" evidence="5">
    <location>
        <begin position="147"/>
        <end position="198"/>
    </location>
</feature>